<proteinExistence type="predicted"/>
<dbReference type="EMBL" id="JAGFNK010000199">
    <property type="protein sequence ID" value="KAI9459385.1"/>
    <property type="molecule type" value="Genomic_DNA"/>
</dbReference>
<evidence type="ECO:0000313" key="2">
    <source>
        <dbReference type="Proteomes" id="UP001207468"/>
    </source>
</evidence>
<sequence>MLSLFAQLAMPPNALTEQFSLVTMHYMASHSLPENSSMLMRRQTIRRESVERQRVKAQRTRNKHVALTTLPDDVLLEIFDSYRHTSKCLSDNTWKWTTLVHVCRKWRHIVFASPRRLELCLLCTHGSPVRKSLSCWPPLPIVVKYSAALEFRPPALEDVKNVVAALEHPDRVRGIQLAITSSILGDVATLMERSFPDLTILSLWSDKGAPSLPNGFLGEHAPRLKDLSLIGISFPGLSTLLRSTRDLTSLRLLEVPDASYISPHAIATCLSALPRLRVLCIEFHSPTLRHDKFHERILPQRRLVLPALIRFNFRGASEYLEKLVAGIHAPLLSHVNITLFNQIIFEIRHLSEFINRIDALGSAKVAEIESSFGSGVSVTLDQPGATAPVGYFLSLRIPCGGLDWQISSMAQICGQCSRLSGVERLYIRADYLRLDWQDDMDSSVWVELFRSFASVKWLGISGELGPHVAPALQRIAEHLVTEVLPELCDLEFECCRKSAPVQEFVDAREKSGRPVHVQYAPFPFA</sequence>
<dbReference type="Proteomes" id="UP001207468">
    <property type="component" value="Unassembled WGS sequence"/>
</dbReference>
<evidence type="ECO:0000313" key="1">
    <source>
        <dbReference type="EMBL" id="KAI9459385.1"/>
    </source>
</evidence>
<gene>
    <name evidence="1" type="ORF">F5148DRAFT_276382</name>
</gene>
<reference evidence="1" key="1">
    <citation type="submission" date="2021-03" db="EMBL/GenBank/DDBJ databases">
        <title>Evolutionary priming and transition to the ectomycorrhizal habit in an iconic lineage of mushroom-forming fungi: is preadaptation a requirement?</title>
        <authorList>
            <consortium name="DOE Joint Genome Institute"/>
            <person name="Looney B.P."/>
            <person name="Miyauchi S."/>
            <person name="Morin E."/>
            <person name="Drula E."/>
            <person name="Courty P.E."/>
            <person name="Chicoki N."/>
            <person name="Fauchery L."/>
            <person name="Kohler A."/>
            <person name="Kuo A."/>
            <person name="LaButti K."/>
            <person name="Pangilinan J."/>
            <person name="Lipzen A."/>
            <person name="Riley R."/>
            <person name="Andreopoulos W."/>
            <person name="He G."/>
            <person name="Johnson J."/>
            <person name="Barry K.W."/>
            <person name="Grigoriev I.V."/>
            <person name="Nagy L."/>
            <person name="Hibbett D."/>
            <person name="Henrissat B."/>
            <person name="Matheny P.B."/>
            <person name="Labbe J."/>
            <person name="Martin A.F."/>
        </authorList>
    </citation>
    <scope>NUCLEOTIDE SEQUENCE</scope>
    <source>
        <strain evidence="1">BPL698</strain>
    </source>
</reference>
<protein>
    <submittedName>
        <fullName evidence="1">Uncharacterized protein</fullName>
    </submittedName>
</protein>
<keyword evidence="2" id="KW-1185">Reference proteome</keyword>
<organism evidence="1 2">
    <name type="scientific">Russula earlei</name>
    <dbReference type="NCBI Taxonomy" id="71964"/>
    <lineage>
        <taxon>Eukaryota</taxon>
        <taxon>Fungi</taxon>
        <taxon>Dikarya</taxon>
        <taxon>Basidiomycota</taxon>
        <taxon>Agaricomycotina</taxon>
        <taxon>Agaricomycetes</taxon>
        <taxon>Russulales</taxon>
        <taxon>Russulaceae</taxon>
        <taxon>Russula</taxon>
    </lineage>
</organism>
<accession>A0ACC0U2L0</accession>
<name>A0ACC0U2L0_9AGAM</name>
<comment type="caution">
    <text evidence="1">The sequence shown here is derived from an EMBL/GenBank/DDBJ whole genome shotgun (WGS) entry which is preliminary data.</text>
</comment>